<sequence>MKGASKQSFTLLSTAQIPGRVQNLVINNIQQWGFTAAWNPPATGNTPEFYNVTITNTNTNDVYERSLLPNEDRSYEIDHLYDDTTYTFSVVAVNSDDQGGSPVENTGINIPPCQLCLSSANVGSSFFQLMFPATGVNTILSGRTVDASTQLNGPQRAMGPSLTSIFYLGLQGGLLYELQMTDSNTQAIVYSSRYRTVPWPVTNLLLSPESSTSVHVTYEQPIGTQYHKYDGFRITYGDQERFVGSSDTSLVIDGLRAGISYIIEVQTFSGELADRKYSLPAAGDITIVDLFLEANATTSLSVAWALPSVEVSGFQIRYSIFGASSFTTLPFGPTVTTATLENLEPGQIYRINLYIVTAEGTDLLTEAEFQTIPDVVSGILGETMDTSIALSWTPPAGKADYYLVMYNPQYGSTITPSEASTPEFNIEGLDPGIDYEVSIISVAGSARSSAASKIFMTDLGDTSLIRLKEITATSLSVTWSPNQFATAYTVSISPNEAEGNPAFNVAASNRLFAEFSGLSGGTLYTVTLQTDPPSGIPLVADFKTTLSPPSSLVAETLDADDTIGLQLSWALPTGKWDAIKITYTPMNGVSQYKMVGKTVTSTTLEGLYQATEYTLDVRSVSGLDDLAEESEPVSQRTLTRSLPADTMIITMINETTVSIIWTIWDGITIFDVIDQFTVTVDSQLLDESRVMLTNLVPASLYKVSVNGLTGPNDEIVRDFRTAPSPPSKIEVTEDESTDAEITFTWTSSPGAEFYRPILLRPDGSELSHPDGDVPATSALVATFKGLQSGTAYELIVRSGLYLFSQFPEILSRAVTTEHTTGGISNTTVTEVAKTSSSVTLALIPPNLSITVLFIDVYTDYDTRITSAFQAYNDESPLPPIVEQTIPGLSPATTYRLRISWGNDNEEYYLTTCK</sequence>
<dbReference type="RefSeq" id="XP_030846256.1">
    <property type="nucleotide sequence ID" value="XM_030990396.1"/>
</dbReference>
<dbReference type="InterPro" id="IPR036116">
    <property type="entry name" value="FN3_sf"/>
</dbReference>
<organism evidence="3 4">
    <name type="scientific">Strongylocentrotus purpuratus</name>
    <name type="common">Purple sea urchin</name>
    <dbReference type="NCBI Taxonomy" id="7668"/>
    <lineage>
        <taxon>Eukaryota</taxon>
        <taxon>Metazoa</taxon>
        <taxon>Echinodermata</taxon>
        <taxon>Eleutherozoa</taxon>
        <taxon>Echinozoa</taxon>
        <taxon>Echinoidea</taxon>
        <taxon>Euechinoidea</taxon>
        <taxon>Echinacea</taxon>
        <taxon>Camarodonta</taxon>
        <taxon>Echinidea</taxon>
        <taxon>Strongylocentrotidae</taxon>
        <taxon>Strongylocentrotus</taxon>
    </lineage>
</organism>
<evidence type="ECO:0000259" key="2">
    <source>
        <dbReference type="PROSITE" id="PS50853"/>
    </source>
</evidence>
<feature type="domain" description="Fibronectin type-III" evidence="2">
    <location>
        <begin position="372"/>
        <end position="462"/>
    </location>
</feature>
<feature type="domain" description="Fibronectin type-III" evidence="2">
    <location>
        <begin position="200"/>
        <end position="290"/>
    </location>
</feature>
<dbReference type="PROSITE" id="PS50853">
    <property type="entry name" value="FN3"/>
    <property type="match status" value="4"/>
</dbReference>
<dbReference type="Proteomes" id="UP000007110">
    <property type="component" value="Unassembled WGS sequence"/>
</dbReference>
<evidence type="ECO:0000313" key="4">
    <source>
        <dbReference type="Proteomes" id="UP000007110"/>
    </source>
</evidence>
<feature type="domain" description="Fibronectin type-III" evidence="2">
    <location>
        <begin position="20"/>
        <end position="113"/>
    </location>
</feature>
<dbReference type="KEGG" id="spu:105438539"/>
<feature type="domain" description="Fibronectin type-III" evidence="2">
    <location>
        <begin position="548"/>
        <end position="644"/>
    </location>
</feature>
<dbReference type="GeneID" id="105438539"/>
<reference evidence="4" key="1">
    <citation type="submission" date="2015-02" db="EMBL/GenBank/DDBJ databases">
        <title>Genome sequencing for Strongylocentrotus purpuratus.</title>
        <authorList>
            <person name="Murali S."/>
            <person name="Liu Y."/>
            <person name="Vee V."/>
            <person name="English A."/>
            <person name="Wang M."/>
            <person name="Skinner E."/>
            <person name="Han Y."/>
            <person name="Muzny D.M."/>
            <person name="Worley K.C."/>
            <person name="Gibbs R.A."/>
        </authorList>
    </citation>
    <scope>NUCLEOTIDE SEQUENCE</scope>
</reference>
<evidence type="ECO:0000313" key="3">
    <source>
        <dbReference type="EnsemblMetazoa" id="XP_030846256"/>
    </source>
</evidence>
<keyword evidence="4" id="KW-1185">Reference proteome</keyword>
<dbReference type="InterPro" id="IPR013783">
    <property type="entry name" value="Ig-like_fold"/>
</dbReference>
<protein>
    <recommendedName>
        <fullName evidence="2">Fibronectin type-III domain-containing protein</fullName>
    </recommendedName>
</protein>
<name>A0A7M7P748_STRPU</name>
<dbReference type="PANTHER" id="PTHR46708">
    <property type="entry name" value="TENASCIN"/>
    <property type="match status" value="1"/>
</dbReference>
<dbReference type="InParanoid" id="A0A7M7P748"/>
<dbReference type="PANTHER" id="PTHR46708:SF2">
    <property type="entry name" value="FIBRONECTIN TYPE-III DOMAIN-CONTAINING PROTEIN"/>
    <property type="match status" value="1"/>
</dbReference>
<proteinExistence type="predicted"/>
<reference evidence="3" key="2">
    <citation type="submission" date="2021-01" db="UniProtKB">
        <authorList>
            <consortium name="EnsemblMetazoa"/>
        </authorList>
    </citation>
    <scope>IDENTIFICATION</scope>
</reference>
<keyword evidence="1" id="KW-0677">Repeat</keyword>
<dbReference type="EnsemblMetazoa" id="XM_030990396">
    <property type="protein sequence ID" value="XP_030846256"/>
    <property type="gene ID" value="LOC105438539"/>
</dbReference>
<dbReference type="OMA" id="LTANIKW"/>
<dbReference type="OrthoDB" id="10057517at2759"/>
<dbReference type="Pfam" id="PF00041">
    <property type="entry name" value="fn3"/>
    <property type="match status" value="5"/>
</dbReference>
<dbReference type="InterPro" id="IPR003961">
    <property type="entry name" value="FN3_dom"/>
</dbReference>
<dbReference type="CDD" id="cd00063">
    <property type="entry name" value="FN3"/>
    <property type="match status" value="7"/>
</dbReference>
<accession>A0A7M7P748</accession>
<dbReference type="AlphaFoldDB" id="A0A7M7P748"/>
<dbReference type="Gene3D" id="2.60.40.10">
    <property type="entry name" value="Immunoglobulins"/>
    <property type="match status" value="7"/>
</dbReference>
<dbReference type="SUPFAM" id="SSF49265">
    <property type="entry name" value="Fibronectin type III"/>
    <property type="match status" value="4"/>
</dbReference>
<evidence type="ECO:0000256" key="1">
    <source>
        <dbReference type="ARBA" id="ARBA00022737"/>
    </source>
</evidence>
<dbReference type="SMART" id="SM00060">
    <property type="entry name" value="FN3"/>
    <property type="match status" value="9"/>
</dbReference>
<dbReference type="InterPro" id="IPR050991">
    <property type="entry name" value="ECM_Regulatory_Proteins"/>
</dbReference>